<organism evidence="9 10">
    <name type="scientific">Uliginosibacterium flavum</name>
    <dbReference type="NCBI Taxonomy" id="1396831"/>
    <lineage>
        <taxon>Bacteria</taxon>
        <taxon>Pseudomonadati</taxon>
        <taxon>Pseudomonadota</taxon>
        <taxon>Betaproteobacteria</taxon>
        <taxon>Rhodocyclales</taxon>
        <taxon>Zoogloeaceae</taxon>
        <taxon>Uliginosibacterium</taxon>
    </lineage>
</organism>
<dbReference type="PANTHER" id="PTHR45663">
    <property type="entry name" value="GEO12009P1"/>
    <property type="match status" value="1"/>
</dbReference>
<dbReference type="Gene3D" id="2.30.30.380">
    <property type="entry name" value="Zn-finger domain of Sec23/24"/>
    <property type="match status" value="1"/>
</dbReference>
<evidence type="ECO:0000256" key="3">
    <source>
        <dbReference type="ARBA" id="ARBA00022723"/>
    </source>
</evidence>
<dbReference type="InterPro" id="IPR049299">
    <property type="entry name" value="Thio2_N"/>
</dbReference>
<evidence type="ECO:0000256" key="1">
    <source>
        <dbReference type="ARBA" id="ARBA00008987"/>
    </source>
</evidence>
<dbReference type="SUPFAM" id="SSF52833">
    <property type="entry name" value="Thioredoxin-like"/>
    <property type="match status" value="1"/>
</dbReference>
<dbReference type="InterPro" id="IPR036249">
    <property type="entry name" value="Thioredoxin-like_sf"/>
</dbReference>
<dbReference type="Pfam" id="PF00085">
    <property type="entry name" value="Thioredoxin"/>
    <property type="match status" value="1"/>
</dbReference>
<reference evidence="9 10" key="1">
    <citation type="submission" date="2024-07" db="EMBL/GenBank/DDBJ databases">
        <title>Uliginosibacterium flavum JJ3220;KACC:17644.</title>
        <authorList>
            <person name="Kim M.K."/>
        </authorList>
    </citation>
    <scope>NUCLEOTIDE SEQUENCE [LARGE SCALE GENOMIC DNA]</scope>
    <source>
        <strain evidence="9 10">KACC:17644</strain>
    </source>
</reference>
<dbReference type="PROSITE" id="PS51352">
    <property type="entry name" value="THIOREDOXIN_2"/>
    <property type="match status" value="1"/>
</dbReference>
<proteinExistence type="inferred from homology"/>
<keyword evidence="4" id="KW-0249">Electron transport</keyword>
<evidence type="ECO:0000256" key="5">
    <source>
        <dbReference type="ARBA" id="ARBA00023157"/>
    </source>
</evidence>
<keyword evidence="3" id="KW-0479">Metal-binding</keyword>
<dbReference type="Pfam" id="PF21352">
    <property type="entry name" value="Zn_ribbon_Thio2"/>
    <property type="match status" value="1"/>
</dbReference>
<keyword evidence="5" id="KW-1015">Disulfide bond</keyword>
<keyword evidence="6" id="KW-0676">Redox-active center</keyword>
<dbReference type="InterPro" id="IPR013766">
    <property type="entry name" value="Thioredoxin_domain"/>
</dbReference>
<dbReference type="PRINTS" id="PR00421">
    <property type="entry name" value="THIOREDOXIN"/>
</dbReference>
<feature type="domain" description="Thioredoxin" evidence="8">
    <location>
        <begin position="29"/>
        <end position="141"/>
    </location>
</feature>
<dbReference type="InterPro" id="IPR005746">
    <property type="entry name" value="Thioredoxin"/>
</dbReference>
<dbReference type="InterPro" id="IPR017937">
    <property type="entry name" value="Thioredoxin_CS"/>
</dbReference>
<protein>
    <recommendedName>
        <fullName evidence="7">Thioredoxin</fullName>
    </recommendedName>
</protein>
<dbReference type="NCBIfam" id="TIGR01068">
    <property type="entry name" value="thioredoxin"/>
    <property type="match status" value="1"/>
</dbReference>
<dbReference type="RefSeq" id="WP_354599821.1">
    <property type="nucleotide sequence ID" value="NZ_JBEWZI010000003.1"/>
</dbReference>
<dbReference type="PROSITE" id="PS00194">
    <property type="entry name" value="THIOREDOXIN_1"/>
    <property type="match status" value="1"/>
</dbReference>
<evidence type="ECO:0000259" key="8">
    <source>
        <dbReference type="PROSITE" id="PS51352"/>
    </source>
</evidence>
<comment type="similarity">
    <text evidence="1">Belongs to the thioredoxin family.</text>
</comment>
<sequence length="141" mass="15586">MEIVCPHCQTINRVPAERLQEEPVCGSCKQPILPAAPIELTSENFDAIVNRTKLPVVVDFWAPWCGPCRSMAPMYADAAKILHGRAVLAKLDTEAHQDIAARFRIRSIPTLAIFKGGEELAREAGARPAAEIVRWAEQFLP</sequence>
<evidence type="ECO:0000313" key="9">
    <source>
        <dbReference type="EMBL" id="MET7013360.1"/>
    </source>
</evidence>
<dbReference type="Gene3D" id="3.40.30.10">
    <property type="entry name" value="Glutaredoxin"/>
    <property type="match status" value="1"/>
</dbReference>
<name>A0ABV2THF6_9RHOO</name>
<evidence type="ECO:0000256" key="2">
    <source>
        <dbReference type="ARBA" id="ARBA00022448"/>
    </source>
</evidence>
<dbReference type="Proteomes" id="UP001549691">
    <property type="component" value="Unassembled WGS sequence"/>
</dbReference>
<evidence type="ECO:0000256" key="6">
    <source>
        <dbReference type="ARBA" id="ARBA00023284"/>
    </source>
</evidence>
<evidence type="ECO:0000256" key="4">
    <source>
        <dbReference type="ARBA" id="ARBA00022982"/>
    </source>
</evidence>
<keyword evidence="2" id="KW-0813">Transport</keyword>
<dbReference type="NCBIfam" id="NF008229">
    <property type="entry name" value="PRK10996.1"/>
    <property type="match status" value="1"/>
</dbReference>
<dbReference type="EMBL" id="JBEWZI010000003">
    <property type="protein sequence ID" value="MET7013360.1"/>
    <property type="molecule type" value="Genomic_DNA"/>
</dbReference>
<gene>
    <name evidence="9" type="primary">trxC</name>
    <name evidence="9" type="ORF">ABXR19_04110</name>
</gene>
<accession>A0ABV2THF6</accession>
<keyword evidence="10" id="KW-1185">Reference proteome</keyword>
<comment type="caution">
    <text evidence="9">The sequence shown here is derived from an EMBL/GenBank/DDBJ whole genome shotgun (WGS) entry which is preliminary data.</text>
</comment>
<evidence type="ECO:0000313" key="10">
    <source>
        <dbReference type="Proteomes" id="UP001549691"/>
    </source>
</evidence>
<dbReference type="CDD" id="cd02947">
    <property type="entry name" value="TRX_family"/>
    <property type="match status" value="1"/>
</dbReference>
<dbReference type="PANTHER" id="PTHR45663:SF40">
    <property type="entry name" value="THIOREDOXIN 2"/>
    <property type="match status" value="1"/>
</dbReference>
<evidence type="ECO:0000256" key="7">
    <source>
        <dbReference type="NCBIfam" id="TIGR01068"/>
    </source>
</evidence>